<dbReference type="GO" id="GO:0000931">
    <property type="term" value="C:gamma-tubulin ring complex"/>
    <property type="evidence" value="ECO:0007669"/>
    <property type="project" value="InterPro"/>
</dbReference>
<evidence type="ECO:0000313" key="2">
    <source>
        <dbReference type="Proteomes" id="UP000268350"/>
    </source>
</evidence>
<organism evidence="1 2">
    <name type="scientific">Drosophila guanche</name>
    <name type="common">Fruit fly</name>
    <dbReference type="NCBI Taxonomy" id="7266"/>
    <lineage>
        <taxon>Eukaryota</taxon>
        <taxon>Metazoa</taxon>
        <taxon>Ecdysozoa</taxon>
        <taxon>Arthropoda</taxon>
        <taxon>Hexapoda</taxon>
        <taxon>Insecta</taxon>
        <taxon>Pterygota</taxon>
        <taxon>Neoptera</taxon>
        <taxon>Endopterygota</taxon>
        <taxon>Diptera</taxon>
        <taxon>Brachycera</taxon>
        <taxon>Muscomorpha</taxon>
        <taxon>Ephydroidea</taxon>
        <taxon>Drosophilidae</taxon>
        <taxon>Drosophila</taxon>
        <taxon>Sophophora</taxon>
    </lineage>
</organism>
<dbReference type="OrthoDB" id="48571at2759"/>
<dbReference type="EMBL" id="OUUW01000012">
    <property type="protein sequence ID" value="SPP87615.1"/>
    <property type="molecule type" value="Genomic_DNA"/>
</dbReference>
<proteinExistence type="predicted"/>
<name>A0A3B0JZX7_DROGU</name>
<reference evidence="2" key="1">
    <citation type="submission" date="2018-01" db="EMBL/GenBank/DDBJ databases">
        <authorList>
            <person name="Alioto T."/>
            <person name="Alioto T."/>
        </authorList>
    </citation>
    <scope>NUCLEOTIDE SEQUENCE [LARGE SCALE GENOMIC DNA]</scope>
</reference>
<dbReference type="Proteomes" id="UP000268350">
    <property type="component" value="Unassembled WGS sequence"/>
</dbReference>
<dbReference type="AlphaFoldDB" id="A0A3B0JZX7"/>
<protein>
    <recommendedName>
        <fullName evidence="3">Mitotic-spindle organizing protein 1</fullName>
    </recommendedName>
</protein>
<sequence length="109" mass="12424">MPNSCQEHPQRDRKIQDVLCGMLDSVNSGLTPETARICIELMRHGVQPKQLAEMIRTLKQEVRVMKIESGLVKTMENMKMKSDFYAIRNKNLSSDSLISKGDSTVETRQ</sequence>
<keyword evidence="2" id="KW-1185">Reference proteome</keyword>
<evidence type="ECO:0008006" key="3">
    <source>
        <dbReference type="Google" id="ProtNLM"/>
    </source>
</evidence>
<accession>A0A3B0JZX7</accession>
<gene>
    <name evidence="1" type="ORF">DGUA_6G010053</name>
</gene>
<dbReference type="InterPro" id="IPR022214">
    <property type="entry name" value="MZT1"/>
</dbReference>
<dbReference type="GO" id="GO:0033566">
    <property type="term" value="P:gamma-tubulin complex localization"/>
    <property type="evidence" value="ECO:0007669"/>
    <property type="project" value="InterPro"/>
</dbReference>
<evidence type="ECO:0000313" key="1">
    <source>
        <dbReference type="EMBL" id="SPP87615.1"/>
    </source>
</evidence>
<dbReference type="Pfam" id="PF12554">
    <property type="entry name" value="MOZART1"/>
    <property type="match status" value="1"/>
</dbReference>